<evidence type="ECO:0000256" key="5">
    <source>
        <dbReference type="ARBA" id="ARBA00023237"/>
    </source>
</evidence>
<evidence type="ECO:0000313" key="9">
    <source>
        <dbReference type="EMBL" id="KAA5229326.1"/>
    </source>
</evidence>
<evidence type="ECO:0000256" key="2">
    <source>
        <dbReference type="ARBA" id="ARBA00006275"/>
    </source>
</evidence>
<dbReference type="Proteomes" id="UP000095517">
    <property type="component" value="Unassembled WGS sequence"/>
</dbReference>
<evidence type="ECO:0000259" key="7">
    <source>
        <dbReference type="Pfam" id="PF14322"/>
    </source>
</evidence>
<keyword evidence="5" id="KW-0998">Cell outer membrane</keyword>
<dbReference type="AlphaFoldDB" id="A0A174JBT4"/>
<evidence type="ECO:0000256" key="3">
    <source>
        <dbReference type="ARBA" id="ARBA00022729"/>
    </source>
</evidence>
<keyword evidence="4" id="KW-0472">Membrane</keyword>
<dbReference type="SUPFAM" id="SSF48452">
    <property type="entry name" value="TPR-like"/>
    <property type="match status" value="1"/>
</dbReference>
<reference evidence="8 11" key="1">
    <citation type="submission" date="2015-09" db="EMBL/GenBank/DDBJ databases">
        <authorList>
            <consortium name="Pathogen Informatics"/>
        </authorList>
    </citation>
    <scope>NUCLEOTIDE SEQUENCE [LARGE SCALE GENOMIC DNA]</scope>
    <source>
        <strain evidence="8 11">2789STDY5608840</strain>
    </source>
</reference>
<evidence type="ECO:0000313" key="11">
    <source>
        <dbReference type="Proteomes" id="UP000095517"/>
    </source>
</evidence>
<dbReference type="GO" id="GO:0009279">
    <property type="term" value="C:cell outer membrane"/>
    <property type="evidence" value="ECO:0007669"/>
    <property type="project" value="UniProtKB-SubCell"/>
</dbReference>
<dbReference type="InterPro" id="IPR033985">
    <property type="entry name" value="SusD-like_N"/>
</dbReference>
<evidence type="ECO:0000259" key="6">
    <source>
        <dbReference type="Pfam" id="PF07980"/>
    </source>
</evidence>
<keyword evidence="13" id="KW-1185">Reference proteome</keyword>
<reference evidence="12 13" key="2">
    <citation type="journal article" date="2019" name="Nat. Med.">
        <title>A library of human gut bacterial isolates paired with longitudinal multiomics data enables mechanistic microbiome research.</title>
        <authorList>
            <person name="Poyet M."/>
            <person name="Groussin M."/>
            <person name="Gibbons S.M."/>
            <person name="Avila-Pacheco J."/>
            <person name="Jiang X."/>
            <person name="Kearney S.M."/>
            <person name="Perrotta A.R."/>
            <person name="Berdy B."/>
            <person name="Zhao S."/>
            <person name="Lieberman T.D."/>
            <person name="Swanson P.K."/>
            <person name="Smith M."/>
            <person name="Roesemann S."/>
            <person name="Alexander J.E."/>
            <person name="Rich S.A."/>
            <person name="Livny J."/>
            <person name="Vlamakis H."/>
            <person name="Clish C."/>
            <person name="Bullock K."/>
            <person name="Deik A."/>
            <person name="Scott J."/>
            <person name="Pierce K.A."/>
            <person name="Xavier R.J."/>
            <person name="Alm E.J."/>
        </authorList>
    </citation>
    <scope>NUCLEOTIDE SEQUENCE [LARGE SCALE GENOMIC DNA]</scope>
    <source>
        <strain evidence="10 13">BIOML-A2</strain>
        <strain evidence="9 12">BIOML-A6</strain>
    </source>
</reference>
<dbReference type="Pfam" id="PF14322">
    <property type="entry name" value="SusD-like_3"/>
    <property type="match status" value="1"/>
</dbReference>
<feature type="domain" description="SusD-like N-terminal" evidence="7">
    <location>
        <begin position="22"/>
        <end position="223"/>
    </location>
</feature>
<evidence type="ECO:0000313" key="13">
    <source>
        <dbReference type="Proteomes" id="UP000440198"/>
    </source>
</evidence>
<name>A0A174JBT4_9BACE</name>
<dbReference type="Pfam" id="PF07980">
    <property type="entry name" value="SusD_RagB"/>
    <property type="match status" value="1"/>
</dbReference>
<proteinExistence type="inferred from homology"/>
<dbReference type="InterPro" id="IPR011990">
    <property type="entry name" value="TPR-like_helical_dom_sf"/>
</dbReference>
<organism evidence="8 11">
    <name type="scientific">Bacteroides finegoldii</name>
    <dbReference type="NCBI Taxonomy" id="338188"/>
    <lineage>
        <taxon>Bacteria</taxon>
        <taxon>Pseudomonadati</taxon>
        <taxon>Bacteroidota</taxon>
        <taxon>Bacteroidia</taxon>
        <taxon>Bacteroidales</taxon>
        <taxon>Bacteroidaceae</taxon>
        <taxon>Bacteroides</taxon>
    </lineage>
</organism>
<dbReference type="EMBL" id="VWAG01000022">
    <property type="protein sequence ID" value="KAA5256074.1"/>
    <property type="molecule type" value="Genomic_DNA"/>
</dbReference>
<keyword evidence="3" id="KW-0732">Signal</keyword>
<sequence>MKKKNIISIGLIALLCISCNNYLDIKPYGRTIPKTAEEFSALIHTRLNSIDAGSDSYLVGNANQWMTWDAVCGDDFETCLTSSGARSLATYVGDIIRQNQYPNYYQSLYEFIRDCNIVLNEMEESDTEEANNIRGTAYAIRGVAYYQLLRIFCEVPRTGEFDTQLGLPLVTTFDMEEKPLRSTMQATINQIESDLQKAASYHINDNIYRFTEDVIKGYQARMYFWTRQWSKALPIAQDLLNKYPLLEGEAYKAMMTNAYELTGNQLLKSYLAVTATGSDDLSGVNTTLQYRPVSLRFLSTFSEEEKTSDIRYALWVNTQRQAKKIFFCGMRAAEFKLIEAECYYHMKQEDKALKSINELRAHRISNYTDLTVDKLPTLSDKEVIKTDVEGNALTPLMGFILQERRKELFLEGDRFFEQKRNGSPEYWTALNGLKYVTEKYMYTFPIPLHDLDLENGLIQNPGYKEIQNK</sequence>
<dbReference type="STRING" id="338188.ERS852397_03164"/>
<dbReference type="InterPro" id="IPR012944">
    <property type="entry name" value="SusD_RagB_dom"/>
</dbReference>
<protein>
    <submittedName>
        <fullName evidence="8 9">SusD family</fullName>
    </submittedName>
</protein>
<comment type="similarity">
    <text evidence="2">Belongs to the SusD family.</text>
</comment>
<evidence type="ECO:0000313" key="10">
    <source>
        <dbReference type="EMBL" id="KAA5256074.1"/>
    </source>
</evidence>
<comment type="subcellular location">
    <subcellularLocation>
        <location evidence="1">Cell outer membrane</location>
    </subcellularLocation>
</comment>
<evidence type="ECO:0000313" key="12">
    <source>
        <dbReference type="Proteomes" id="UP000421791"/>
    </source>
</evidence>
<feature type="domain" description="RagB/SusD" evidence="6">
    <location>
        <begin position="317"/>
        <end position="463"/>
    </location>
</feature>
<dbReference type="EMBL" id="CYZH01000021">
    <property type="protein sequence ID" value="CUO94645.1"/>
    <property type="molecule type" value="Genomic_DNA"/>
</dbReference>
<dbReference type="Proteomes" id="UP000421791">
    <property type="component" value="Unassembled WGS sequence"/>
</dbReference>
<gene>
    <name evidence="8" type="ORF">ERS852397_03164</name>
    <name evidence="10" type="ORF">F2Z09_12725</name>
    <name evidence="9" type="ORF">F2Z22_14245</name>
</gene>
<dbReference type="Proteomes" id="UP000440198">
    <property type="component" value="Unassembled WGS sequence"/>
</dbReference>
<evidence type="ECO:0000256" key="4">
    <source>
        <dbReference type="ARBA" id="ARBA00023136"/>
    </source>
</evidence>
<evidence type="ECO:0000313" key="8">
    <source>
        <dbReference type="EMBL" id="CUO94645.1"/>
    </source>
</evidence>
<dbReference type="GeneID" id="92987109"/>
<dbReference type="EMBL" id="VWAK01000025">
    <property type="protein sequence ID" value="KAA5229326.1"/>
    <property type="molecule type" value="Genomic_DNA"/>
</dbReference>
<accession>A0A174JBT4</accession>
<dbReference type="RefSeq" id="WP_007757172.1">
    <property type="nucleotide sequence ID" value="NZ_CABIXA010000021.1"/>
</dbReference>
<evidence type="ECO:0000256" key="1">
    <source>
        <dbReference type="ARBA" id="ARBA00004442"/>
    </source>
</evidence>
<dbReference type="Gene3D" id="1.25.40.390">
    <property type="match status" value="2"/>
</dbReference>